<dbReference type="InterPro" id="IPR025906">
    <property type="entry name" value="YjfB_motility"/>
</dbReference>
<protein>
    <submittedName>
        <fullName evidence="1">YjfB family protein</fullName>
    </submittedName>
</protein>
<keyword evidence="2" id="KW-1185">Reference proteome</keyword>
<evidence type="ECO:0000313" key="1">
    <source>
        <dbReference type="EMBL" id="MCM1992636.1"/>
    </source>
</evidence>
<gene>
    <name evidence="1" type="ORF">KDK92_23215</name>
</gene>
<sequence>MDISRLSMMSSSAKIQSQVSLAVTKLTMNTSKEIAANMNKMLEQSVNPNLGNNLNVRA</sequence>
<organism evidence="1 2">
    <name type="scientific">Oceanirhabdus seepicola</name>
    <dbReference type="NCBI Taxonomy" id="2828781"/>
    <lineage>
        <taxon>Bacteria</taxon>
        <taxon>Bacillati</taxon>
        <taxon>Bacillota</taxon>
        <taxon>Clostridia</taxon>
        <taxon>Eubacteriales</taxon>
        <taxon>Clostridiaceae</taxon>
        <taxon>Oceanirhabdus</taxon>
    </lineage>
</organism>
<evidence type="ECO:0000313" key="2">
    <source>
        <dbReference type="Proteomes" id="UP001056429"/>
    </source>
</evidence>
<name>A0A9J6P8Z6_9CLOT</name>
<dbReference type="AlphaFoldDB" id="A0A9J6P8Z6"/>
<reference evidence="1" key="1">
    <citation type="journal article" date="2021" name="mSystems">
        <title>Bacteria and Archaea Synergistically Convert Glycine Betaine to Biogenic Methane in the Formosa Cold Seep of the South China Sea.</title>
        <authorList>
            <person name="Li L."/>
            <person name="Zhang W."/>
            <person name="Zhang S."/>
            <person name="Song L."/>
            <person name="Sun Q."/>
            <person name="Zhang H."/>
            <person name="Xiang H."/>
            <person name="Dong X."/>
        </authorList>
    </citation>
    <scope>NUCLEOTIDE SEQUENCE</scope>
    <source>
        <strain evidence="1">ZWT</strain>
    </source>
</reference>
<dbReference type="RefSeq" id="WP_250861811.1">
    <property type="nucleotide sequence ID" value="NZ_JAGSOJ010000007.1"/>
</dbReference>
<dbReference type="Proteomes" id="UP001056429">
    <property type="component" value="Unassembled WGS sequence"/>
</dbReference>
<comment type="caution">
    <text evidence="1">The sequence shown here is derived from an EMBL/GenBank/DDBJ whole genome shotgun (WGS) entry which is preliminary data.</text>
</comment>
<accession>A0A9J6P8Z6</accession>
<dbReference type="Pfam" id="PF14070">
    <property type="entry name" value="YjfB_motility"/>
    <property type="match status" value="1"/>
</dbReference>
<proteinExistence type="predicted"/>
<reference evidence="1" key="2">
    <citation type="submission" date="2021-04" db="EMBL/GenBank/DDBJ databases">
        <authorList>
            <person name="Dong X."/>
        </authorList>
    </citation>
    <scope>NUCLEOTIDE SEQUENCE</scope>
    <source>
        <strain evidence="1">ZWT</strain>
    </source>
</reference>
<dbReference type="EMBL" id="JAGSOJ010000007">
    <property type="protein sequence ID" value="MCM1992636.1"/>
    <property type="molecule type" value="Genomic_DNA"/>
</dbReference>